<feature type="non-terminal residue" evidence="1">
    <location>
        <position position="73"/>
    </location>
</feature>
<dbReference type="EMBL" id="JAFBMS010000012">
    <property type="protein sequence ID" value="KAG9347904.1"/>
    <property type="molecule type" value="Genomic_DNA"/>
</dbReference>
<name>A0A8T2P5U7_9TELE</name>
<keyword evidence="2" id="KW-1185">Reference proteome</keyword>
<evidence type="ECO:0000313" key="1">
    <source>
        <dbReference type="EMBL" id="KAG9347904.1"/>
    </source>
</evidence>
<reference evidence="1" key="1">
    <citation type="thesis" date="2021" institute="BYU ScholarsArchive" country="Provo, UT, USA">
        <title>Applications of and Algorithms for Genome Assembly and Genomic Analyses with an Emphasis on Marine Teleosts.</title>
        <authorList>
            <person name="Pickett B.D."/>
        </authorList>
    </citation>
    <scope>NUCLEOTIDE SEQUENCE</scope>
    <source>
        <strain evidence="1">HI-2016</strain>
    </source>
</reference>
<proteinExistence type="predicted"/>
<gene>
    <name evidence="1" type="ORF">JZ751_003921</name>
</gene>
<accession>A0A8T2P5U7</accession>
<dbReference type="Proteomes" id="UP000824540">
    <property type="component" value="Unassembled WGS sequence"/>
</dbReference>
<sequence length="73" mass="8179">IDAPVTVASQSEPSLCLKLTNYQKGRTPTASLVIFVAIEKRPYKMLIVEKIKRSPLLYEKIEGGELSELGFRI</sequence>
<comment type="caution">
    <text evidence="1">The sequence shown here is derived from an EMBL/GenBank/DDBJ whole genome shotgun (WGS) entry which is preliminary data.</text>
</comment>
<dbReference type="AlphaFoldDB" id="A0A8T2P5U7"/>
<protein>
    <submittedName>
        <fullName evidence="1">Uncharacterized protein</fullName>
    </submittedName>
</protein>
<organism evidence="1 2">
    <name type="scientific">Albula glossodonta</name>
    <name type="common">roundjaw bonefish</name>
    <dbReference type="NCBI Taxonomy" id="121402"/>
    <lineage>
        <taxon>Eukaryota</taxon>
        <taxon>Metazoa</taxon>
        <taxon>Chordata</taxon>
        <taxon>Craniata</taxon>
        <taxon>Vertebrata</taxon>
        <taxon>Euteleostomi</taxon>
        <taxon>Actinopterygii</taxon>
        <taxon>Neopterygii</taxon>
        <taxon>Teleostei</taxon>
        <taxon>Albuliformes</taxon>
        <taxon>Albulidae</taxon>
        <taxon>Albula</taxon>
    </lineage>
</organism>
<evidence type="ECO:0000313" key="2">
    <source>
        <dbReference type="Proteomes" id="UP000824540"/>
    </source>
</evidence>